<dbReference type="GO" id="GO:0019346">
    <property type="term" value="P:transsulfuration"/>
    <property type="evidence" value="ECO:0007669"/>
    <property type="project" value="InterPro"/>
</dbReference>
<dbReference type="SUPFAM" id="SSF53383">
    <property type="entry name" value="PLP-dependent transferases"/>
    <property type="match status" value="1"/>
</dbReference>
<dbReference type="PROSITE" id="PS00868">
    <property type="entry name" value="CYS_MET_METAB_PP"/>
    <property type="match status" value="1"/>
</dbReference>
<dbReference type="Gene3D" id="1.10.1530.10">
    <property type="match status" value="1"/>
</dbReference>
<evidence type="ECO:0000256" key="5">
    <source>
        <dbReference type="ARBA" id="ARBA00022898"/>
    </source>
</evidence>
<dbReference type="SUPFAM" id="SSF89733">
    <property type="entry name" value="L-sulfolactate dehydrogenase-like"/>
    <property type="match status" value="1"/>
</dbReference>
<dbReference type="PANTHER" id="PTHR11808:SF50">
    <property type="entry name" value="CYSTATHIONINE BETA-LYASE"/>
    <property type="match status" value="1"/>
</dbReference>
<dbReference type="InterPro" id="IPR054542">
    <property type="entry name" value="Cys_met_metab_PP"/>
</dbReference>
<keyword evidence="6" id="KW-0560">Oxidoreductase</keyword>
<dbReference type="InterPro" id="IPR000277">
    <property type="entry name" value="Cys/Met-Metab_PyrdxlP-dep_enz"/>
</dbReference>
<accession>A0A7S0X325</accession>
<dbReference type="InterPro" id="IPR036111">
    <property type="entry name" value="Mal/L-sulfo/L-lacto_DH-like_sf"/>
</dbReference>
<comment type="subunit">
    <text evidence="11">Forms homodimers. May form homotetramers from two homodimers.</text>
</comment>
<evidence type="ECO:0000256" key="13">
    <source>
        <dbReference type="SAM" id="MobiDB-lite"/>
    </source>
</evidence>
<evidence type="ECO:0000256" key="8">
    <source>
        <dbReference type="ARBA" id="ARBA00023239"/>
    </source>
</evidence>
<evidence type="ECO:0000256" key="9">
    <source>
        <dbReference type="ARBA" id="ARBA00047213"/>
    </source>
</evidence>
<reference evidence="14" key="1">
    <citation type="submission" date="2021-01" db="EMBL/GenBank/DDBJ databases">
        <authorList>
            <person name="Corre E."/>
            <person name="Pelletier E."/>
            <person name="Niang G."/>
            <person name="Scheremetjew M."/>
            <person name="Finn R."/>
            <person name="Kale V."/>
            <person name="Holt S."/>
            <person name="Cochrane G."/>
            <person name="Meng A."/>
            <person name="Brown T."/>
            <person name="Cohen L."/>
        </authorList>
    </citation>
    <scope>NUCLEOTIDE SEQUENCE</scope>
    <source>
        <strain evidence="14">SL-175</strain>
    </source>
</reference>
<dbReference type="GO" id="GO:0030170">
    <property type="term" value="F:pyridoxal phosphate binding"/>
    <property type="evidence" value="ECO:0007669"/>
    <property type="project" value="InterPro"/>
</dbReference>
<evidence type="ECO:0000256" key="12">
    <source>
        <dbReference type="ARBA" id="ARBA00073814"/>
    </source>
</evidence>
<dbReference type="InterPro" id="IPR043143">
    <property type="entry name" value="Mal/L-sulf/L-lact_DH-like_NADP"/>
</dbReference>
<dbReference type="InterPro" id="IPR006238">
    <property type="entry name" value="Cys_b_lyase_euk"/>
</dbReference>
<dbReference type="InterPro" id="IPR015424">
    <property type="entry name" value="PyrdxlP-dep_Trfase"/>
</dbReference>
<dbReference type="Gene3D" id="3.30.1370.60">
    <property type="entry name" value="Hypothetical oxidoreductase yiak, domain 2"/>
    <property type="match status" value="1"/>
</dbReference>
<keyword evidence="5" id="KW-0663">Pyridoxal phosphate</keyword>
<dbReference type="AlphaFoldDB" id="A0A7S0X325"/>
<evidence type="ECO:0000256" key="1">
    <source>
        <dbReference type="ARBA" id="ARBA00001933"/>
    </source>
</evidence>
<gene>
    <name evidence="14" type="ORF">MANT1106_LOCUS2061</name>
</gene>
<comment type="similarity">
    <text evidence="2">Belongs to the trans-sulfuration enzymes family.</text>
</comment>
<evidence type="ECO:0000256" key="11">
    <source>
        <dbReference type="ARBA" id="ARBA00064715"/>
    </source>
</evidence>
<dbReference type="Gene3D" id="3.40.640.10">
    <property type="entry name" value="Type I PLP-dependent aspartate aminotransferase-like (Major domain)"/>
    <property type="match status" value="1"/>
</dbReference>
<dbReference type="EMBL" id="HBFC01003848">
    <property type="protein sequence ID" value="CAD8699379.1"/>
    <property type="molecule type" value="Transcribed_RNA"/>
</dbReference>
<comment type="catalytic activity">
    <reaction evidence="10">
        <text>L,L-cystathionine + H2O = L-homocysteine + pyruvate + NH4(+)</text>
        <dbReference type="Rhea" id="RHEA:13965"/>
        <dbReference type="ChEBI" id="CHEBI:15361"/>
        <dbReference type="ChEBI" id="CHEBI:15377"/>
        <dbReference type="ChEBI" id="CHEBI:28938"/>
        <dbReference type="ChEBI" id="CHEBI:58161"/>
        <dbReference type="ChEBI" id="CHEBI:58199"/>
    </reaction>
    <physiologicalReaction direction="left-to-right" evidence="10">
        <dbReference type="Rhea" id="RHEA:13966"/>
    </physiologicalReaction>
</comment>
<dbReference type="GO" id="GO:0016491">
    <property type="term" value="F:oxidoreductase activity"/>
    <property type="evidence" value="ECO:0007669"/>
    <property type="project" value="UniProtKB-KW"/>
</dbReference>
<dbReference type="InterPro" id="IPR043144">
    <property type="entry name" value="Mal/L-sulf/L-lact_DH-like_ah"/>
</dbReference>
<dbReference type="GO" id="GO:0071266">
    <property type="term" value="P:'de novo' L-methionine biosynthetic process"/>
    <property type="evidence" value="ECO:0007669"/>
    <property type="project" value="InterPro"/>
</dbReference>
<dbReference type="CDD" id="cd00614">
    <property type="entry name" value="CGS_like"/>
    <property type="match status" value="1"/>
</dbReference>
<dbReference type="Pfam" id="PF02615">
    <property type="entry name" value="Ldh_2"/>
    <property type="match status" value="1"/>
</dbReference>
<evidence type="ECO:0000313" key="14">
    <source>
        <dbReference type="EMBL" id="CAD8699379.1"/>
    </source>
</evidence>
<dbReference type="Pfam" id="PF01053">
    <property type="entry name" value="Cys_Met_Meta_PP"/>
    <property type="match status" value="1"/>
</dbReference>
<name>A0A7S0X325_9CHLO</name>
<proteinExistence type="inferred from homology"/>
<dbReference type="NCBIfam" id="TIGR01329">
    <property type="entry name" value="cysta_beta_ly_E"/>
    <property type="match status" value="1"/>
</dbReference>
<dbReference type="EC" id="4.4.1.13" evidence="3"/>
<comment type="cofactor">
    <cofactor evidence="1">
        <name>pyridoxal 5'-phosphate</name>
        <dbReference type="ChEBI" id="CHEBI:597326"/>
    </cofactor>
</comment>
<dbReference type="PANTHER" id="PTHR11808">
    <property type="entry name" value="TRANS-SULFURATION ENZYME FAMILY MEMBER"/>
    <property type="match status" value="1"/>
</dbReference>
<dbReference type="GO" id="GO:0005737">
    <property type="term" value="C:cytoplasm"/>
    <property type="evidence" value="ECO:0007669"/>
    <property type="project" value="TreeGrafter"/>
</dbReference>
<keyword evidence="4" id="KW-0028">Amino-acid biosynthesis</keyword>
<feature type="region of interest" description="Disordered" evidence="13">
    <location>
        <begin position="1"/>
        <end position="22"/>
    </location>
</feature>
<evidence type="ECO:0000256" key="2">
    <source>
        <dbReference type="ARBA" id="ARBA00009077"/>
    </source>
</evidence>
<organism evidence="14">
    <name type="scientific">Mantoniella antarctica</name>
    <dbReference type="NCBI Taxonomy" id="81844"/>
    <lineage>
        <taxon>Eukaryota</taxon>
        <taxon>Viridiplantae</taxon>
        <taxon>Chlorophyta</taxon>
        <taxon>Mamiellophyceae</taxon>
        <taxon>Mamiellales</taxon>
        <taxon>Mamiellaceae</taxon>
        <taxon>Mantoniella</taxon>
    </lineage>
</organism>
<keyword evidence="8" id="KW-0456">Lyase</keyword>
<evidence type="ECO:0000256" key="4">
    <source>
        <dbReference type="ARBA" id="ARBA00022605"/>
    </source>
</evidence>
<dbReference type="GO" id="GO:0047804">
    <property type="term" value="F:cysteine-S-conjugate beta-lyase activity"/>
    <property type="evidence" value="ECO:0007669"/>
    <property type="project" value="UniProtKB-EC"/>
</dbReference>
<keyword evidence="7" id="KW-0486">Methionine biosynthesis</keyword>
<dbReference type="InterPro" id="IPR015422">
    <property type="entry name" value="PyrdxlP-dep_Trfase_small"/>
</dbReference>
<evidence type="ECO:0000256" key="10">
    <source>
        <dbReference type="ARBA" id="ARBA00052283"/>
    </source>
</evidence>
<dbReference type="InterPro" id="IPR015421">
    <property type="entry name" value="PyrdxlP-dep_Trfase_major"/>
</dbReference>
<evidence type="ECO:0000256" key="6">
    <source>
        <dbReference type="ARBA" id="ARBA00023002"/>
    </source>
</evidence>
<sequence length="793" mass="83293">MVPSALFGSKAAPTPPSEPAEVSVPVAELTEATRRGIKTFGYDDAETKILLDVMMYAQLRGNNQGIIKVTTKAIARDPLAGAITAEYATMLSTCYNGNKNAGMVVLHKAMETAVEKARDHGFGICGTNNTCTSTGALGYYAEKVAAQGLIALVFAVSPEFVAPNGAMEPIFGTNPIGVGIPTENGPVVLDMATSAYSFFGLLEARTAGKKIPHGVAIDGNGDITEDPNAAIEGGAIKTFDGGYKSSNLALVVELLAGPLVGAAIADKMSEKNWGNLVIAIDPKLLGQAEFEKRAAAVTARVKAAKKMPGVDEILLPGERGDAFAAEVKRNGCINVEANLWRDLQALAAEYVSPAGAPPPAAAGKRTPGGANGWGIATRLVHPESSVEDPFMATAPPLYQTATFAQPSATTNGPYDYTRSGNPTRDLLEMQMAELEGATRGFAFSSGMSALMTVTRLVRSGERIVTGEDIYGGTSRLLGQVVPKVGIEVINVDTNDLAAVKAAIDGGNTTMVMLESPTNPRLQITDIRAISQMAHAKGALVCVDNSIMAPVFQSPLDLGADISMTSATKFISGHSDLTGGILTCRGEQLAKDIYFHQNAEGTLLGPFDCWLALRGLKTMALRMEKQQANTMVIARWLEAHPLVSKVNYPGLESNVGYALHASQASGAGSILSFATGNVELSKIVVEETKLFKITVSFGNTSSLISLPCFMSHASIPPEIRAARGLPDDLVRISTGIEDVEDLIDDLDKAFVLASNTVLGVDTGVKNGSAKNGAPGGAREEELLKRIAVLEAQLK</sequence>
<protein>
    <recommendedName>
        <fullName evidence="12">Cystathionine beta-lyase, chloroplastic</fullName>
        <ecNumber evidence="3">4.4.1.13</ecNumber>
    </recommendedName>
    <alternativeName>
        <fullName evidence="9">Cysteine-S-conjugate beta-lyase</fullName>
    </alternativeName>
</protein>
<evidence type="ECO:0000256" key="3">
    <source>
        <dbReference type="ARBA" id="ARBA00012224"/>
    </source>
</evidence>
<dbReference type="FunFam" id="3.40.640.10:FF:000009">
    <property type="entry name" value="Cystathionine gamma-synthase homolog"/>
    <property type="match status" value="1"/>
</dbReference>
<dbReference type="Gene3D" id="3.90.1150.10">
    <property type="entry name" value="Aspartate Aminotransferase, domain 1"/>
    <property type="match status" value="1"/>
</dbReference>
<dbReference type="InterPro" id="IPR003767">
    <property type="entry name" value="Malate/L-lactate_DH-like"/>
</dbReference>
<dbReference type="FunFam" id="3.90.1150.10:FF:000013">
    <property type="entry name" value="Cystathionine beta-lyase"/>
    <property type="match status" value="1"/>
</dbReference>
<evidence type="ECO:0000256" key="7">
    <source>
        <dbReference type="ARBA" id="ARBA00023167"/>
    </source>
</evidence>